<organism evidence="1">
    <name type="scientific">Octopus bimaculoides</name>
    <name type="common">California two-spotted octopus</name>
    <dbReference type="NCBI Taxonomy" id="37653"/>
    <lineage>
        <taxon>Eukaryota</taxon>
        <taxon>Metazoa</taxon>
        <taxon>Spiralia</taxon>
        <taxon>Lophotrochozoa</taxon>
        <taxon>Mollusca</taxon>
        <taxon>Cephalopoda</taxon>
        <taxon>Coleoidea</taxon>
        <taxon>Octopodiformes</taxon>
        <taxon>Octopoda</taxon>
        <taxon>Incirrata</taxon>
        <taxon>Octopodidae</taxon>
        <taxon>Octopus</taxon>
    </lineage>
</organism>
<proteinExistence type="predicted"/>
<name>A0A0L8I8J3_OCTBM</name>
<reference evidence="1" key="1">
    <citation type="submission" date="2015-07" db="EMBL/GenBank/DDBJ databases">
        <title>MeaNS - Measles Nucleotide Surveillance Program.</title>
        <authorList>
            <person name="Tran T."/>
            <person name="Druce J."/>
        </authorList>
    </citation>
    <scope>NUCLEOTIDE SEQUENCE</scope>
    <source>
        <strain evidence="1">UCB-OBI-ISO-001</strain>
        <tissue evidence="1">Gonad</tissue>
    </source>
</reference>
<accession>A0A0L8I8J3</accession>
<protein>
    <submittedName>
        <fullName evidence="1">Uncharacterized protein</fullName>
    </submittedName>
</protein>
<evidence type="ECO:0000313" key="1">
    <source>
        <dbReference type="EMBL" id="KOF97806.1"/>
    </source>
</evidence>
<dbReference type="EMBL" id="KQ416257">
    <property type="protein sequence ID" value="KOF97806.1"/>
    <property type="molecule type" value="Genomic_DNA"/>
</dbReference>
<dbReference type="AlphaFoldDB" id="A0A0L8I8J3"/>
<gene>
    <name evidence="1" type="ORF">OCBIM_22028380mg</name>
</gene>
<sequence length="50" mass="5898">MSKIKGTEKSEPNIKDPIKFIRVWEMLKNLPWSAPCKSSKKYSVDIYLRL</sequence>